<evidence type="ECO:0000256" key="2">
    <source>
        <dbReference type="ARBA" id="ARBA00023015"/>
    </source>
</evidence>
<dbReference type="InterPro" id="IPR009057">
    <property type="entry name" value="Homeodomain-like_sf"/>
</dbReference>
<evidence type="ECO:0000256" key="5">
    <source>
        <dbReference type="PROSITE-ProRule" id="PRU00335"/>
    </source>
</evidence>
<dbReference type="PANTHER" id="PTHR30055">
    <property type="entry name" value="HTH-TYPE TRANSCRIPTIONAL REGULATOR RUTR"/>
    <property type="match status" value="1"/>
</dbReference>
<dbReference type="SUPFAM" id="SSF48498">
    <property type="entry name" value="Tetracyclin repressor-like, C-terminal domain"/>
    <property type="match status" value="1"/>
</dbReference>
<protein>
    <submittedName>
        <fullName evidence="7">TetR/AcrR family transcriptional regulator</fullName>
    </submittedName>
</protein>
<sequence>MTYIAATETTIRAETRRKHSEILDAAVEVFGSKGYTNGRLADIADRAGMTHAGVLHHFGSKQELLVEVLAYCTHANDENPDEQPIPDSAEFFLDLVHTGFADEQRPDIAKAYAVLSAESVADDHPAQPFFERRYSRLRSEIAEALVRLCDQEGVTERENVEAASAAILGILSGLQAQSLLSSSTLEVGPASELAIRAIVNAVVHPGF</sequence>
<feature type="DNA-binding region" description="H-T-H motif" evidence="5">
    <location>
        <begin position="39"/>
        <end position="58"/>
    </location>
</feature>
<evidence type="ECO:0000256" key="1">
    <source>
        <dbReference type="ARBA" id="ARBA00022491"/>
    </source>
</evidence>
<organism evidence="7 8">
    <name type="scientific">Microbacterium alkaliflavum</name>
    <dbReference type="NCBI Taxonomy" id="3248839"/>
    <lineage>
        <taxon>Bacteria</taxon>
        <taxon>Bacillati</taxon>
        <taxon>Actinomycetota</taxon>
        <taxon>Actinomycetes</taxon>
        <taxon>Micrococcales</taxon>
        <taxon>Microbacteriaceae</taxon>
        <taxon>Microbacterium</taxon>
    </lineage>
</organism>
<keyword evidence="1" id="KW-0678">Repressor</keyword>
<dbReference type="PRINTS" id="PR00455">
    <property type="entry name" value="HTHTETR"/>
</dbReference>
<name>A0ABW7QDS7_9MICO</name>
<evidence type="ECO:0000313" key="7">
    <source>
        <dbReference type="EMBL" id="MFH8253058.1"/>
    </source>
</evidence>
<dbReference type="Proteomes" id="UP001610861">
    <property type="component" value="Unassembled WGS sequence"/>
</dbReference>
<keyword evidence="4" id="KW-0804">Transcription</keyword>
<dbReference type="EMBL" id="JBIQWL010000015">
    <property type="protein sequence ID" value="MFH8253058.1"/>
    <property type="molecule type" value="Genomic_DNA"/>
</dbReference>
<proteinExistence type="predicted"/>
<evidence type="ECO:0000259" key="6">
    <source>
        <dbReference type="PROSITE" id="PS50977"/>
    </source>
</evidence>
<feature type="domain" description="HTH tetR-type" evidence="6">
    <location>
        <begin position="16"/>
        <end position="76"/>
    </location>
</feature>
<dbReference type="InterPro" id="IPR001647">
    <property type="entry name" value="HTH_TetR"/>
</dbReference>
<dbReference type="RefSeq" id="WP_397558484.1">
    <property type="nucleotide sequence ID" value="NZ_JBIQWL010000015.1"/>
</dbReference>
<dbReference type="InterPro" id="IPR050109">
    <property type="entry name" value="HTH-type_TetR-like_transc_reg"/>
</dbReference>
<accession>A0ABW7QDS7</accession>
<dbReference type="Pfam" id="PF13977">
    <property type="entry name" value="TetR_C_6"/>
    <property type="match status" value="1"/>
</dbReference>
<dbReference type="Gene3D" id="1.10.357.10">
    <property type="entry name" value="Tetracycline Repressor, domain 2"/>
    <property type="match status" value="1"/>
</dbReference>
<keyword evidence="8" id="KW-1185">Reference proteome</keyword>
<reference evidence="7 8" key="1">
    <citation type="submission" date="2024-09" db="EMBL/GenBank/DDBJ databases">
        <authorList>
            <person name="Pan X."/>
        </authorList>
    </citation>
    <scope>NUCLEOTIDE SEQUENCE [LARGE SCALE GENOMIC DNA]</scope>
    <source>
        <strain evidence="7 8">B2969</strain>
    </source>
</reference>
<evidence type="ECO:0000256" key="3">
    <source>
        <dbReference type="ARBA" id="ARBA00023125"/>
    </source>
</evidence>
<keyword evidence="2" id="KW-0805">Transcription regulation</keyword>
<dbReference type="PANTHER" id="PTHR30055:SF237">
    <property type="entry name" value="TRANSCRIPTIONAL REPRESSOR MCE3R"/>
    <property type="match status" value="1"/>
</dbReference>
<evidence type="ECO:0000256" key="4">
    <source>
        <dbReference type="ARBA" id="ARBA00023163"/>
    </source>
</evidence>
<dbReference type="InterPro" id="IPR036271">
    <property type="entry name" value="Tet_transcr_reg_TetR-rel_C_sf"/>
</dbReference>
<evidence type="ECO:0000313" key="8">
    <source>
        <dbReference type="Proteomes" id="UP001610861"/>
    </source>
</evidence>
<dbReference type="Pfam" id="PF00440">
    <property type="entry name" value="TetR_N"/>
    <property type="match status" value="1"/>
</dbReference>
<keyword evidence="3 5" id="KW-0238">DNA-binding</keyword>
<dbReference type="InterPro" id="IPR039538">
    <property type="entry name" value="BetI_C"/>
</dbReference>
<comment type="caution">
    <text evidence="7">The sequence shown here is derived from an EMBL/GenBank/DDBJ whole genome shotgun (WGS) entry which is preliminary data.</text>
</comment>
<dbReference type="PROSITE" id="PS50977">
    <property type="entry name" value="HTH_TETR_2"/>
    <property type="match status" value="1"/>
</dbReference>
<gene>
    <name evidence="7" type="ORF">ACH3VR_22010</name>
</gene>
<dbReference type="SUPFAM" id="SSF46689">
    <property type="entry name" value="Homeodomain-like"/>
    <property type="match status" value="1"/>
</dbReference>